<dbReference type="PROSITE" id="PS51257">
    <property type="entry name" value="PROKAR_LIPOPROTEIN"/>
    <property type="match status" value="1"/>
</dbReference>
<reference evidence="3" key="1">
    <citation type="journal article" date="2019" name="Int. J. Syst. Evol. Microbiol.">
        <title>The Global Catalogue of Microorganisms (GCM) 10K type strain sequencing project: providing services to taxonomists for standard genome sequencing and annotation.</title>
        <authorList>
            <consortium name="The Broad Institute Genomics Platform"/>
            <consortium name="The Broad Institute Genome Sequencing Center for Infectious Disease"/>
            <person name="Wu L."/>
            <person name="Ma J."/>
        </authorList>
    </citation>
    <scope>NUCLEOTIDE SEQUENCE [LARGE SCALE GENOMIC DNA]</scope>
    <source>
        <strain evidence="3">KCTC 42986</strain>
    </source>
</reference>
<dbReference type="Proteomes" id="UP001595530">
    <property type="component" value="Unassembled WGS sequence"/>
</dbReference>
<keyword evidence="1" id="KW-0732">Signal</keyword>
<feature type="signal peptide" evidence="1">
    <location>
        <begin position="1"/>
        <end position="25"/>
    </location>
</feature>
<sequence length="194" mass="19203">MNKNPLKTRLLPALSLLALTVILSACGGYTTVDLGGSASGVTRDGLVLVNAGKTVAVPVNATSYTFPEKIDIGSQYNVSIQAQPGSLTCALSNTSGTASGQPISNVNVACTTNTHTLGGTVSGLTTTGLALTNGSDTVTIAAGQTSFVFSGKVADGTVYGVAILTQPAGQTCSVQNGTAVMGSADVTNVAVSCV</sequence>
<dbReference type="EMBL" id="JBHRTP010000101">
    <property type="protein sequence ID" value="MFC3111118.1"/>
    <property type="molecule type" value="Genomic_DNA"/>
</dbReference>
<evidence type="ECO:0000313" key="2">
    <source>
        <dbReference type="EMBL" id="MFC3111118.1"/>
    </source>
</evidence>
<gene>
    <name evidence="2" type="ORF">ACFOFO_24725</name>
</gene>
<feature type="chain" id="PRO_5046712605" evidence="1">
    <location>
        <begin position="26"/>
        <end position="194"/>
    </location>
</feature>
<accession>A0ABV7FAM4</accession>
<keyword evidence="3" id="KW-1185">Reference proteome</keyword>
<comment type="caution">
    <text evidence="2">The sequence shown here is derived from an EMBL/GenBank/DDBJ whole genome shotgun (WGS) entry which is preliminary data.</text>
</comment>
<organism evidence="2 3">
    <name type="scientific">Undibacterium arcticum</name>
    <dbReference type="NCBI Taxonomy" id="1762892"/>
    <lineage>
        <taxon>Bacteria</taxon>
        <taxon>Pseudomonadati</taxon>
        <taxon>Pseudomonadota</taxon>
        <taxon>Betaproteobacteria</taxon>
        <taxon>Burkholderiales</taxon>
        <taxon>Oxalobacteraceae</taxon>
        <taxon>Undibacterium</taxon>
    </lineage>
</organism>
<evidence type="ECO:0000256" key="1">
    <source>
        <dbReference type="SAM" id="SignalP"/>
    </source>
</evidence>
<name>A0ABV7FAM4_9BURK</name>
<dbReference type="RefSeq" id="WP_390324344.1">
    <property type="nucleotide sequence ID" value="NZ_JBHRTP010000101.1"/>
</dbReference>
<evidence type="ECO:0000313" key="3">
    <source>
        <dbReference type="Proteomes" id="UP001595530"/>
    </source>
</evidence>
<proteinExistence type="predicted"/>
<protein>
    <submittedName>
        <fullName evidence="2">Uncharacterized protein</fullName>
    </submittedName>
</protein>